<dbReference type="Gramene" id="OB01G13290.1">
    <property type="protein sequence ID" value="OB01G13290.1"/>
    <property type="gene ID" value="OB01G13290"/>
</dbReference>
<name>J3KWH3_ORYBR</name>
<dbReference type="HOGENOM" id="CLU_2658432_0_0_1"/>
<accession>J3KWH3</accession>
<keyword evidence="2" id="KW-1185">Reference proteome</keyword>
<proteinExistence type="predicted"/>
<evidence type="ECO:0000313" key="2">
    <source>
        <dbReference type="Proteomes" id="UP000006038"/>
    </source>
</evidence>
<protein>
    <submittedName>
        <fullName evidence="1">Uncharacterized protein</fullName>
    </submittedName>
</protein>
<evidence type="ECO:0000313" key="1">
    <source>
        <dbReference type="EnsemblPlants" id="OB01G13290.1"/>
    </source>
</evidence>
<reference evidence="1" key="2">
    <citation type="submission" date="2013-04" db="UniProtKB">
        <authorList>
            <consortium name="EnsemblPlants"/>
        </authorList>
    </citation>
    <scope>IDENTIFICATION</scope>
</reference>
<reference evidence="1" key="1">
    <citation type="journal article" date="2013" name="Nat. Commun.">
        <title>Whole-genome sequencing of Oryza brachyantha reveals mechanisms underlying Oryza genome evolution.</title>
        <authorList>
            <person name="Chen J."/>
            <person name="Huang Q."/>
            <person name="Gao D."/>
            <person name="Wang J."/>
            <person name="Lang Y."/>
            <person name="Liu T."/>
            <person name="Li B."/>
            <person name="Bai Z."/>
            <person name="Luis Goicoechea J."/>
            <person name="Liang C."/>
            <person name="Chen C."/>
            <person name="Zhang W."/>
            <person name="Sun S."/>
            <person name="Liao Y."/>
            <person name="Zhang X."/>
            <person name="Yang L."/>
            <person name="Song C."/>
            <person name="Wang M."/>
            <person name="Shi J."/>
            <person name="Liu G."/>
            <person name="Liu J."/>
            <person name="Zhou H."/>
            <person name="Zhou W."/>
            <person name="Yu Q."/>
            <person name="An N."/>
            <person name="Chen Y."/>
            <person name="Cai Q."/>
            <person name="Wang B."/>
            <person name="Liu B."/>
            <person name="Min J."/>
            <person name="Huang Y."/>
            <person name="Wu H."/>
            <person name="Li Z."/>
            <person name="Zhang Y."/>
            <person name="Yin Y."/>
            <person name="Song W."/>
            <person name="Jiang J."/>
            <person name="Jackson S.A."/>
            <person name="Wing R.A."/>
            <person name="Wang J."/>
            <person name="Chen M."/>
        </authorList>
    </citation>
    <scope>NUCLEOTIDE SEQUENCE [LARGE SCALE GENOMIC DNA]</scope>
    <source>
        <strain evidence="1">cv. IRGC 101232</strain>
    </source>
</reference>
<dbReference type="Proteomes" id="UP000006038">
    <property type="component" value="Chromosome 1"/>
</dbReference>
<organism evidence="1">
    <name type="scientific">Oryza brachyantha</name>
    <name type="common">malo sina</name>
    <dbReference type="NCBI Taxonomy" id="4533"/>
    <lineage>
        <taxon>Eukaryota</taxon>
        <taxon>Viridiplantae</taxon>
        <taxon>Streptophyta</taxon>
        <taxon>Embryophyta</taxon>
        <taxon>Tracheophyta</taxon>
        <taxon>Spermatophyta</taxon>
        <taxon>Magnoliopsida</taxon>
        <taxon>Liliopsida</taxon>
        <taxon>Poales</taxon>
        <taxon>Poaceae</taxon>
        <taxon>BOP clade</taxon>
        <taxon>Oryzoideae</taxon>
        <taxon>Oryzeae</taxon>
        <taxon>Oryzinae</taxon>
        <taxon>Oryza</taxon>
    </lineage>
</organism>
<dbReference type="AlphaFoldDB" id="J3KWH3"/>
<dbReference type="EnsemblPlants" id="OB01G13290.1">
    <property type="protein sequence ID" value="OB01G13290.1"/>
    <property type="gene ID" value="OB01G13290"/>
</dbReference>
<sequence length="76" mass="8792">MRHLLKGKIVGWMIDNCIRRYEQMNSSIKVSGYGTLLTLFAYKTMCINSVMLLFGAQEVGWTLKRLDFVNHKTAFC</sequence>